<dbReference type="AlphaFoldDB" id="A0A7J7IRF4"/>
<evidence type="ECO:0000313" key="3">
    <source>
        <dbReference type="EMBL" id="KAF6005127.1"/>
    </source>
</evidence>
<feature type="region of interest" description="Disordered" evidence="2">
    <location>
        <begin position="39"/>
        <end position="62"/>
    </location>
</feature>
<evidence type="ECO:0000313" key="4">
    <source>
        <dbReference type="Proteomes" id="UP000530660"/>
    </source>
</evidence>
<reference evidence="3 4" key="1">
    <citation type="journal article" date="2020" name="J. Phycol.">
        <title>Comparative genome analysis reveals Cyanidiococcus gen. nov., a new extremophilic red algal genus sister to Cyanidioschyzon (Cyanidioschyzonaceae, Rhodophyta).</title>
        <authorList>
            <person name="Liu S.-L."/>
            <person name="Chiang Y.-R."/>
            <person name="Yoon H.S."/>
            <person name="Fu H.-Y."/>
        </authorList>
    </citation>
    <scope>NUCLEOTIDE SEQUENCE [LARGE SCALE GENOMIC DNA]</scope>
    <source>
        <strain evidence="3 4">THAL066</strain>
    </source>
</reference>
<proteinExistence type="predicted"/>
<gene>
    <name evidence="3" type="ORF">F1559_000956</name>
</gene>
<dbReference type="OrthoDB" id="10562039at2759"/>
<sequence length="238" mass="26501">MFGLDRSARFSVDKSDHSVLVRTWKSTLSVRRTRCSAVRRFTSNHSSTSGQGPEAAETPAERTQEELLSTVEELLSKPWTGEFESNLEPLEPSLERARNLLAQAQASWSAGKAPTGASPSVRDRAYVHDLHLLFLVKEMAPAASLLAETALDLLRMRMDESGLLGNETKPASMQLEEQMEETIRAYEKATCRLENARERALRDAPVRASLWDHGDTQMGAGPRHTYRAAEAIDEHGRL</sequence>
<comment type="caution">
    <text evidence="3">The sequence shown here is derived from an EMBL/GenBank/DDBJ whole genome shotgun (WGS) entry which is preliminary data.</text>
</comment>
<feature type="compositionally biased region" description="Polar residues" evidence="2">
    <location>
        <begin position="41"/>
        <end position="51"/>
    </location>
</feature>
<name>A0A7J7IRF4_9RHOD</name>
<dbReference type="Proteomes" id="UP000530660">
    <property type="component" value="Unassembled WGS sequence"/>
</dbReference>
<feature type="coiled-coil region" evidence="1">
    <location>
        <begin position="172"/>
        <end position="199"/>
    </location>
</feature>
<keyword evidence="1" id="KW-0175">Coiled coil</keyword>
<organism evidence="3 4">
    <name type="scientific">Cyanidiococcus yangmingshanensis</name>
    <dbReference type="NCBI Taxonomy" id="2690220"/>
    <lineage>
        <taxon>Eukaryota</taxon>
        <taxon>Rhodophyta</taxon>
        <taxon>Bangiophyceae</taxon>
        <taxon>Cyanidiales</taxon>
        <taxon>Cyanidiaceae</taxon>
        <taxon>Cyanidiococcus</taxon>
    </lineage>
</organism>
<accession>A0A7J7IRF4</accession>
<keyword evidence="4" id="KW-1185">Reference proteome</keyword>
<protein>
    <submittedName>
        <fullName evidence="3">Uncharacterized protein</fullName>
    </submittedName>
</protein>
<evidence type="ECO:0000256" key="2">
    <source>
        <dbReference type="SAM" id="MobiDB-lite"/>
    </source>
</evidence>
<dbReference type="EMBL" id="VWRR01000001">
    <property type="protein sequence ID" value="KAF6005127.1"/>
    <property type="molecule type" value="Genomic_DNA"/>
</dbReference>
<evidence type="ECO:0000256" key="1">
    <source>
        <dbReference type="SAM" id="Coils"/>
    </source>
</evidence>